<dbReference type="InterPro" id="IPR001173">
    <property type="entry name" value="Glyco_trans_2-like"/>
</dbReference>
<evidence type="ECO:0000259" key="1">
    <source>
        <dbReference type="Pfam" id="PF00535"/>
    </source>
</evidence>
<evidence type="ECO:0000313" key="3">
    <source>
        <dbReference type="Proteomes" id="UP000176404"/>
    </source>
</evidence>
<sequence>MGKISVVVNTLNEEKNLTRALASVKNFADEIVICDAHSDIRRLNNQFFTVFENNEVKIFKAEI</sequence>
<proteinExistence type="predicted"/>
<dbReference type="Proteomes" id="UP000176404">
    <property type="component" value="Unassembled WGS sequence"/>
</dbReference>
<protein>
    <recommendedName>
        <fullName evidence="1">Glycosyltransferase 2-like domain-containing protein</fullName>
    </recommendedName>
</protein>
<gene>
    <name evidence="2" type="ORF">A2892_01160</name>
</gene>
<dbReference type="SUPFAM" id="SSF53448">
    <property type="entry name" value="Nucleotide-diphospho-sugar transferases"/>
    <property type="match status" value="1"/>
</dbReference>
<feature type="domain" description="Glycosyltransferase 2-like" evidence="1">
    <location>
        <begin position="5"/>
        <end position="53"/>
    </location>
</feature>
<evidence type="ECO:0000313" key="2">
    <source>
        <dbReference type="EMBL" id="OGM60638.1"/>
    </source>
</evidence>
<dbReference type="Pfam" id="PF00535">
    <property type="entry name" value="Glycos_transf_2"/>
    <property type="match status" value="1"/>
</dbReference>
<comment type="caution">
    <text evidence="2">The sequence shown here is derived from an EMBL/GenBank/DDBJ whole genome shotgun (WGS) entry which is preliminary data.</text>
</comment>
<dbReference type="Gene3D" id="3.90.550.10">
    <property type="entry name" value="Spore Coat Polysaccharide Biosynthesis Protein SpsA, Chain A"/>
    <property type="match status" value="1"/>
</dbReference>
<dbReference type="EMBL" id="MGHD01000003">
    <property type="protein sequence ID" value="OGM60638.1"/>
    <property type="molecule type" value="Genomic_DNA"/>
</dbReference>
<dbReference type="AlphaFoldDB" id="A0A1F8BBB3"/>
<reference evidence="2 3" key="1">
    <citation type="journal article" date="2016" name="Nat. Commun.">
        <title>Thousands of microbial genomes shed light on interconnected biogeochemical processes in an aquifer system.</title>
        <authorList>
            <person name="Anantharaman K."/>
            <person name="Brown C.T."/>
            <person name="Hug L.A."/>
            <person name="Sharon I."/>
            <person name="Castelle C.J."/>
            <person name="Probst A.J."/>
            <person name="Thomas B.C."/>
            <person name="Singh A."/>
            <person name="Wilkins M.J."/>
            <person name="Karaoz U."/>
            <person name="Brodie E.L."/>
            <person name="Williams K.H."/>
            <person name="Hubbard S.S."/>
            <person name="Banfield J.F."/>
        </authorList>
    </citation>
    <scope>NUCLEOTIDE SEQUENCE [LARGE SCALE GENOMIC DNA]</scope>
</reference>
<dbReference type="InterPro" id="IPR029044">
    <property type="entry name" value="Nucleotide-diphossugar_trans"/>
</dbReference>
<dbReference type="STRING" id="1802517.A2892_01160"/>
<accession>A0A1F8BBB3</accession>
<name>A0A1F8BBB3_9BACT</name>
<organism evidence="2 3">
    <name type="scientific">Candidatus Woesebacteria bacterium RIFCSPLOWO2_01_FULL_39_10b</name>
    <dbReference type="NCBI Taxonomy" id="1802517"/>
    <lineage>
        <taxon>Bacteria</taxon>
        <taxon>Candidatus Woeseibacteriota</taxon>
    </lineage>
</organism>